<keyword evidence="6" id="KW-1185">Reference proteome</keyword>
<reference evidence="5" key="1">
    <citation type="submission" date="2022-05" db="EMBL/GenBank/DDBJ databases">
        <title>The Musa troglodytarum L. genome provides insights into the mechanism of non-climacteric behaviour and enrichment of carotenoids.</title>
        <authorList>
            <person name="Wang J."/>
        </authorList>
    </citation>
    <scope>NUCLEOTIDE SEQUENCE</scope>
    <source>
        <tissue evidence="5">Leaf</tissue>
    </source>
</reference>
<dbReference type="EMBL" id="CP097504">
    <property type="protein sequence ID" value="URD86270.1"/>
    <property type="molecule type" value="Genomic_DNA"/>
</dbReference>
<keyword evidence="5" id="KW-0675">Receptor</keyword>
<evidence type="ECO:0000259" key="4">
    <source>
        <dbReference type="Pfam" id="PF13947"/>
    </source>
</evidence>
<comment type="subcellular location">
    <subcellularLocation>
        <location evidence="1">Membrane</location>
        <topology evidence="1">Single-pass membrane protein</topology>
    </subcellularLocation>
</comment>
<gene>
    <name evidence="5" type="ORF">MUK42_32780</name>
</gene>
<organism evidence="5 6">
    <name type="scientific">Musa troglodytarum</name>
    <name type="common">fe'i banana</name>
    <dbReference type="NCBI Taxonomy" id="320322"/>
    <lineage>
        <taxon>Eukaryota</taxon>
        <taxon>Viridiplantae</taxon>
        <taxon>Streptophyta</taxon>
        <taxon>Embryophyta</taxon>
        <taxon>Tracheophyta</taxon>
        <taxon>Spermatophyta</taxon>
        <taxon>Magnoliopsida</taxon>
        <taxon>Liliopsida</taxon>
        <taxon>Zingiberales</taxon>
        <taxon>Musaceae</taxon>
        <taxon>Musa</taxon>
    </lineage>
</organism>
<protein>
    <submittedName>
        <fullName evidence="5">OsWAK receptor-like protein kinase</fullName>
    </submittedName>
</protein>
<evidence type="ECO:0000256" key="1">
    <source>
        <dbReference type="ARBA" id="ARBA00004167"/>
    </source>
</evidence>
<dbReference type="Proteomes" id="UP001055439">
    <property type="component" value="Chromosome 2"/>
</dbReference>
<name>A0A9E7F0K5_9LILI</name>
<sequence length="277" mass="30830">MGLAEVLLLLFLTLGPMGLRGAENTSIDITFPLPSNCPKSCGNISFEYPLGIGSGCFRPGFNLTCINQTTDPPSQRLLLGDGTVEVIDIDMDNGNVYVKTPIVTMEVDEEYISDTLIDLRNFPFSFNLMANFKAGYSESLTFNEIYVVGCSAIVDLVDLATNNTIDSCTTTCRPNSSSPHKYWPSCDMGCCRFNMYDWNTANSTFLGIQLTRLNHTQHHLLNSSIIKGFIYSWNNFMDIKGIQNETETQMTVASLAWYITDHTTCKEANKNKTTYAC</sequence>
<dbReference type="Pfam" id="PF13947">
    <property type="entry name" value="GUB_WAK_bind"/>
    <property type="match status" value="1"/>
</dbReference>
<keyword evidence="5" id="KW-0418">Kinase</keyword>
<dbReference type="GO" id="GO:0030247">
    <property type="term" value="F:polysaccharide binding"/>
    <property type="evidence" value="ECO:0007669"/>
    <property type="project" value="InterPro"/>
</dbReference>
<evidence type="ECO:0000256" key="3">
    <source>
        <dbReference type="SAM" id="SignalP"/>
    </source>
</evidence>
<keyword evidence="5" id="KW-0808">Transferase</keyword>
<evidence type="ECO:0000313" key="6">
    <source>
        <dbReference type="Proteomes" id="UP001055439"/>
    </source>
</evidence>
<proteinExistence type="predicted"/>
<accession>A0A9E7F0K5</accession>
<dbReference type="OrthoDB" id="695333at2759"/>
<evidence type="ECO:0000313" key="5">
    <source>
        <dbReference type="EMBL" id="URD86270.1"/>
    </source>
</evidence>
<dbReference type="AlphaFoldDB" id="A0A9E7F0K5"/>
<evidence type="ECO:0000256" key="2">
    <source>
        <dbReference type="ARBA" id="ARBA00022729"/>
    </source>
</evidence>
<dbReference type="GO" id="GO:0016301">
    <property type="term" value="F:kinase activity"/>
    <property type="evidence" value="ECO:0007669"/>
    <property type="project" value="UniProtKB-KW"/>
</dbReference>
<feature type="domain" description="Wall-associated receptor kinase galacturonan-binding" evidence="4">
    <location>
        <begin position="37"/>
        <end position="98"/>
    </location>
</feature>
<feature type="chain" id="PRO_5039591222" evidence="3">
    <location>
        <begin position="22"/>
        <end position="277"/>
    </location>
</feature>
<dbReference type="GO" id="GO:0016020">
    <property type="term" value="C:membrane"/>
    <property type="evidence" value="ECO:0007669"/>
    <property type="project" value="UniProtKB-SubCell"/>
</dbReference>
<keyword evidence="2 3" id="KW-0732">Signal</keyword>
<dbReference type="InterPro" id="IPR025287">
    <property type="entry name" value="WAK_GUB"/>
</dbReference>
<dbReference type="PANTHER" id="PTHR33491">
    <property type="entry name" value="OSJNBA0016N04.9 PROTEIN"/>
    <property type="match status" value="1"/>
</dbReference>
<feature type="signal peptide" evidence="3">
    <location>
        <begin position="1"/>
        <end position="21"/>
    </location>
</feature>